<dbReference type="PROSITE" id="PS50157">
    <property type="entry name" value="ZINC_FINGER_C2H2_2"/>
    <property type="match status" value="3"/>
</dbReference>
<dbReference type="PROSITE" id="PS00028">
    <property type="entry name" value="ZINC_FINGER_C2H2_1"/>
    <property type="match status" value="4"/>
</dbReference>
<dbReference type="GO" id="GO:0008270">
    <property type="term" value="F:zinc ion binding"/>
    <property type="evidence" value="ECO:0007669"/>
    <property type="project" value="UniProtKB-KW"/>
</dbReference>
<proteinExistence type="predicted"/>
<comment type="caution">
    <text evidence="1">The sequence shown here is derived from an EMBL/GenBank/DDBJ whole genome shotgun (WGS) entry which is preliminary data.</text>
</comment>
<keyword evidence="2" id="KW-1185">Reference proteome</keyword>
<dbReference type="Gene3D" id="3.30.160.60">
    <property type="entry name" value="Classic Zinc Finger"/>
    <property type="match status" value="3"/>
</dbReference>
<evidence type="ECO:0000313" key="2">
    <source>
        <dbReference type="Proteomes" id="UP000286415"/>
    </source>
</evidence>
<dbReference type="InterPro" id="IPR013087">
    <property type="entry name" value="Znf_C2H2_type"/>
</dbReference>
<evidence type="ECO:0000313" key="1">
    <source>
        <dbReference type="EMBL" id="KAG5450728.1"/>
    </source>
</evidence>
<accession>A0A8T1MP58</accession>
<dbReference type="OrthoDB" id="6077919at2759"/>
<protein>
    <submittedName>
        <fullName evidence="1">Histone H4 transcription factor</fullName>
    </submittedName>
</protein>
<dbReference type="EMBL" id="NIRI02000042">
    <property type="protein sequence ID" value="KAG5450728.1"/>
    <property type="molecule type" value="Genomic_DNA"/>
</dbReference>
<dbReference type="PANTHER" id="PTHR24379:SF117">
    <property type="entry name" value="ZINC FINGER PROTEIN WECKLE"/>
    <property type="match status" value="1"/>
</dbReference>
<dbReference type="InterPro" id="IPR036236">
    <property type="entry name" value="Znf_C2H2_sf"/>
</dbReference>
<dbReference type="SUPFAM" id="SSF57667">
    <property type="entry name" value="beta-beta-alpha zinc fingers"/>
    <property type="match status" value="2"/>
</dbReference>
<name>A0A8T1MP58_CLOSI</name>
<sequence length="518" mass="59193">MPRGRKSQLYGLELRCICEWSGCSQSFSGMGELKTHVLEHFRKLNESAMHFAVDPYCGICGAALDLTDWGSLERHSHYHAWTLFLRVKGCQIQEINDWPPCLADNTSRTTVPDLPTPFECGWEYCDYRTNDITDFILHVSRHPEEYTDSRYPTDVQLKCLWENCQYVARCLKNLVSHLDSHSQGKRVACPTCGLLLSNFNKFEDHLKRQQIHLLNKADEEETTAELHHSVKPMRCNRCRRIFPTEKLLIAHMQRHVNTVKCPFCDMTVFGKTALDRHILFRHTTEKPFACDQCEYRCKTLTALNRHVQIRHQSKRPQTDKTEFSSRTFIPDTDLDNCEPTVAPVLGPLAAAGALSILNPTQSNLLSKPVAIQMKPHNPNHSLCPSPLPRTGWMRCTQPGCRFRTLKRTGFMIHISRRHPDLLNEFNASLTKNYDPASTGALYACHLCSVIKRRGFDLSRHLMRDHNLARPSGHMRFTYAVSDDGYYRLQLTRLDTVPVAAALLGETVVNKLLSTSATS</sequence>
<dbReference type="Proteomes" id="UP000286415">
    <property type="component" value="Unassembled WGS sequence"/>
</dbReference>
<dbReference type="PANTHER" id="PTHR24379">
    <property type="entry name" value="KRAB AND ZINC FINGER DOMAIN-CONTAINING"/>
    <property type="match status" value="1"/>
</dbReference>
<gene>
    <name evidence="1" type="ORF">CSKR_108965</name>
</gene>
<reference evidence="1 2" key="2">
    <citation type="journal article" date="2021" name="Genomics">
        <title>High-quality reference genome for Clonorchis sinensis.</title>
        <authorList>
            <person name="Young N.D."/>
            <person name="Stroehlein A.J."/>
            <person name="Kinkar L."/>
            <person name="Wang T."/>
            <person name="Sohn W.M."/>
            <person name="Chang B.C.H."/>
            <person name="Kaur P."/>
            <person name="Weisz D."/>
            <person name="Dudchenko O."/>
            <person name="Aiden E.L."/>
            <person name="Korhonen P.K."/>
            <person name="Gasser R.B."/>
        </authorList>
    </citation>
    <scope>NUCLEOTIDE SEQUENCE [LARGE SCALE GENOMIC DNA]</scope>
    <source>
        <strain evidence="1">Cs-k2</strain>
    </source>
</reference>
<organism evidence="1 2">
    <name type="scientific">Clonorchis sinensis</name>
    <name type="common">Chinese liver fluke</name>
    <dbReference type="NCBI Taxonomy" id="79923"/>
    <lineage>
        <taxon>Eukaryota</taxon>
        <taxon>Metazoa</taxon>
        <taxon>Spiralia</taxon>
        <taxon>Lophotrochozoa</taxon>
        <taxon>Platyhelminthes</taxon>
        <taxon>Trematoda</taxon>
        <taxon>Digenea</taxon>
        <taxon>Opisthorchiida</taxon>
        <taxon>Opisthorchiata</taxon>
        <taxon>Opisthorchiidae</taxon>
        <taxon>Clonorchis</taxon>
    </lineage>
</organism>
<dbReference type="SMART" id="SM00355">
    <property type="entry name" value="ZnF_C2H2"/>
    <property type="match status" value="10"/>
</dbReference>
<reference evidence="1 2" key="1">
    <citation type="journal article" date="2018" name="Biotechnol. Adv.">
        <title>Improved genomic resources and new bioinformatic workflow for the carcinogenic parasite Clonorchis sinensis: Biotechnological implications.</title>
        <authorList>
            <person name="Wang D."/>
            <person name="Korhonen P.K."/>
            <person name="Gasser R.B."/>
            <person name="Young N.D."/>
        </authorList>
    </citation>
    <scope>NUCLEOTIDE SEQUENCE [LARGE SCALE GENOMIC DNA]</scope>
    <source>
        <strain evidence="1">Cs-k2</strain>
    </source>
</reference>